<name>A0A9P1FFC8_9DINO</name>
<evidence type="ECO:0000313" key="4">
    <source>
        <dbReference type="Proteomes" id="UP001152797"/>
    </source>
</evidence>
<dbReference type="EMBL" id="CAMXCT010000024">
    <property type="protein sequence ID" value="CAI3972635.1"/>
    <property type="molecule type" value="Genomic_DNA"/>
</dbReference>
<feature type="region of interest" description="Disordered" evidence="1">
    <location>
        <begin position="776"/>
        <end position="798"/>
    </location>
</feature>
<feature type="compositionally biased region" description="Basic and acidic residues" evidence="1">
    <location>
        <begin position="867"/>
        <end position="878"/>
    </location>
</feature>
<organism evidence="2">
    <name type="scientific">Cladocopium goreaui</name>
    <dbReference type="NCBI Taxonomy" id="2562237"/>
    <lineage>
        <taxon>Eukaryota</taxon>
        <taxon>Sar</taxon>
        <taxon>Alveolata</taxon>
        <taxon>Dinophyceae</taxon>
        <taxon>Suessiales</taxon>
        <taxon>Symbiodiniaceae</taxon>
        <taxon>Cladocopium</taxon>
    </lineage>
</organism>
<gene>
    <name evidence="2" type="ORF">C1SCF055_LOCUS1202</name>
</gene>
<dbReference type="AlphaFoldDB" id="A0A9P1FFC8"/>
<accession>A0A9P1FFC8</accession>
<feature type="region of interest" description="Disordered" evidence="1">
    <location>
        <begin position="845"/>
        <end position="878"/>
    </location>
</feature>
<feature type="compositionally biased region" description="Low complexity" evidence="1">
    <location>
        <begin position="359"/>
        <end position="369"/>
    </location>
</feature>
<proteinExistence type="predicted"/>
<dbReference type="OrthoDB" id="441190at2759"/>
<evidence type="ECO:0000256" key="1">
    <source>
        <dbReference type="SAM" id="MobiDB-lite"/>
    </source>
</evidence>
<feature type="region of interest" description="Disordered" evidence="1">
    <location>
        <begin position="350"/>
        <end position="369"/>
    </location>
</feature>
<reference evidence="2" key="1">
    <citation type="submission" date="2022-10" db="EMBL/GenBank/DDBJ databases">
        <authorList>
            <person name="Chen Y."/>
            <person name="Dougan E. K."/>
            <person name="Chan C."/>
            <person name="Rhodes N."/>
            <person name="Thang M."/>
        </authorList>
    </citation>
    <scope>NUCLEOTIDE SEQUENCE</scope>
</reference>
<comment type="caution">
    <text evidence="2">The sequence shown here is derived from an EMBL/GenBank/DDBJ whole genome shotgun (WGS) entry which is preliminary data.</text>
</comment>
<dbReference type="EMBL" id="CAMXCT020000024">
    <property type="protein sequence ID" value="CAL1126010.1"/>
    <property type="molecule type" value="Genomic_DNA"/>
</dbReference>
<dbReference type="Proteomes" id="UP001152797">
    <property type="component" value="Unassembled WGS sequence"/>
</dbReference>
<protein>
    <submittedName>
        <fullName evidence="2">Uncharacterized protein</fullName>
    </submittedName>
</protein>
<sequence>MSTAASKDVKRWCGNRHLSLIRPPVQRALLWSLPSFCFFSLARAEAVAEMCHNIADDLGASSCTEVLNENGKGFRLVGTLEQPLRFNDMGFDDNMVGLSAGSQNVCMLAAFGNGGVVPQNCVPIIGTQADEFNGSPEQHYFGMEGFDCGYNFMPFAEGSTISWSFPLGNSCISDADLDLGLTSLYCHFQMSCELGSTTTTTGPETTISSTSTFVTSTISTLTLTTRTATNTYTSATTSMTEVTSTSTSTLVTTAASTRISTAAQTSVQLVTTQATEESTTQSTTVLSTAATTATSATSATSATTATTATTETVATTAAPSESSTVHTTEGPVETTGTTTTSTPAVTIATTETTTRRGSTEVATSAPSTTSTISTQAVGATTSEIAGNSSCDDLPRIPNSQSLAHCLGVASGLFCPVSCLEGYAAAEDILFCYDGIWQARGECILEGSSVTTESAAQVILRMNLTIEESGESSSLEWAEQNKEALHVAFANSLGAHPSEIRVDVLPPGAAGRRLLAQLAFDVRITWLLGDANTTNRSSDVAVQELALLADAEGMSRFGEALQSELNGTDSHLAGVAMEALSTEVIDSYSVPEASWILGPWDTTACDAGCEGAMEVVQLSCSRGSWLLCSGIDKPSTERPCRQCGEKALAMPSWILPTALCVGFCCCGLLGACLARHFMPNLLSRVMQPRQSESENLRNANPKANVLSVDGVNSDPDDMAVIKHLSTIRPTLTRGSSRCREAGVTIEEEDEVQPAKTRVIWDLDLKKISSGITGMFSSKKYSSHVTPESRKASKAPCSPPGAPCCVSVDAEIDEADLENPVAMEPSWVSAAGEVRMPIPVLSRSERSLRSQHSKGTLLNAPCGTPVNKSETERTLKRTIL</sequence>
<feature type="region of interest" description="Disordered" evidence="1">
    <location>
        <begin position="272"/>
        <end position="340"/>
    </location>
</feature>
<reference evidence="3 4" key="2">
    <citation type="submission" date="2024-05" db="EMBL/GenBank/DDBJ databases">
        <authorList>
            <person name="Chen Y."/>
            <person name="Shah S."/>
            <person name="Dougan E. K."/>
            <person name="Thang M."/>
            <person name="Chan C."/>
        </authorList>
    </citation>
    <scope>NUCLEOTIDE SEQUENCE [LARGE SCALE GENOMIC DNA]</scope>
</reference>
<evidence type="ECO:0000313" key="2">
    <source>
        <dbReference type="EMBL" id="CAI3972635.1"/>
    </source>
</evidence>
<keyword evidence="4" id="KW-1185">Reference proteome</keyword>
<dbReference type="EMBL" id="CAMXCT030000024">
    <property type="protein sequence ID" value="CAL4759947.1"/>
    <property type="molecule type" value="Genomic_DNA"/>
</dbReference>
<evidence type="ECO:0000313" key="3">
    <source>
        <dbReference type="EMBL" id="CAL4759947.1"/>
    </source>
</evidence>